<dbReference type="RefSeq" id="WP_343750598.1">
    <property type="nucleotide sequence ID" value="NZ_BAAADM010000005.1"/>
</dbReference>
<keyword evidence="2" id="KW-1185">Reference proteome</keyword>
<dbReference type="Gene3D" id="3.30.70.270">
    <property type="match status" value="1"/>
</dbReference>
<sequence>MAKVKAGIVGPEDTANVIMNILKEFEESIEPSLFTYTTAEETVEIVEKNQYMVDMWLFSGLTPYSHAKKSSVQQPFFYLELNGTSLTSVLAKMHYHDHHDISRVSIDMIRQRDVYEAYDDLHLSVNDIFFHEYPGYTNLDEVLNFHQQLYNENKVNVCMTCLRYVYEELKKQNIPVYRVTPTKSNIRSTIETSLQRWETMQFKHSQIAVMLVRTGNMDSGQDKHIISYDSHRLNLQLQSAIVDYAEAITGSFVSLGIGEFIVFSTRGSIEQHVSEDYTLLERLALITDHPSHIGIGYGDTALTAEANARLAVYHAQNYDEFCAFLVDHNGTIEGPLQERESITYGYRTDDQEMNEKLENAGVSIMTYKKMLSVQRNSGNHSLTALIVSEWLKMTERNARRILNSLVNHDLAEIIGKETAQAGRPRQIYRIRIDT</sequence>
<dbReference type="InterPro" id="IPR043128">
    <property type="entry name" value="Rev_trsase/Diguanyl_cyclase"/>
</dbReference>
<dbReference type="Proteomes" id="UP001501459">
    <property type="component" value="Unassembled WGS sequence"/>
</dbReference>
<evidence type="ECO:0000313" key="2">
    <source>
        <dbReference type="Proteomes" id="UP001501459"/>
    </source>
</evidence>
<comment type="caution">
    <text evidence="1">The sequence shown here is derived from an EMBL/GenBank/DDBJ whole genome shotgun (WGS) entry which is preliminary data.</text>
</comment>
<gene>
    <name evidence="1" type="ORF">GCM10008983_02160</name>
</gene>
<accession>A0ABN0Z216</accession>
<name>A0ABN0Z216_9BACI</name>
<evidence type="ECO:0008006" key="3">
    <source>
        <dbReference type="Google" id="ProtNLM"/>
    </source>
</evidence>
<reference evidence="1 2" key="1">
    <citation type="journal article" date="2019" name="Int. J. Syst. Evol. Microbiol.">
        <title>The Global Catalogue of Microorganisms (GCM) 10K type strain sequencing project: providing services to taxonomists for standard genome sequencing and annotation.</title>
        <authorList>
            <consortium name="The Broad Institute Genomics Platform"/>
            <consortium name="The Broad Institute Genome Sequencing Center for Infectious Disease"/>
            <person name="Wu L."/>
            <person name="Ma J."/>
        </authorList>
    </citation>
    <scope>NUCLEOTIDE SEQUENCE [LARGE SCALE GENOMIC DNA]</scope>
    <source>
        <strain evidence="1 2">JCM 12149</strain>
    </source>
</reference>
<dbReference type="EMBL" id="BAAADM010000005">
    <property type="protein sequence ID" value="GAA0429386.1"/>
    <property type="molecule type" value="Genomic_DNA"/>
</dbReference>
<evidence type="ECO:0000313" key="1">
    <source>
        <dbReference type="EMBL" id="GAA0429386.1"/>
    </source>
</evidence>
<proteinExistence type="predicted"/>
<organism evidence="1 2">
    <name type="scientific">Lentibacillus halophilus</name>
    <dbReference type="NCBI Taxonomy" id="295065"/>
    <lineage>
        <taxon>Bacteria</taxon>
        <taxon>Bacillati</taxon>
        <taxon>Bacillota</taxon>
        <taxon>Bacilli</taxon>
        <taxon>Bacillales</taxon>
        <taxon>Bacillaceae</taxon>
        <taxon>Lentibacillus</taxon>
    </lineage>
</organism>
<protein>
    <recommendedName>
        <fullName evidence="3">Transcriptional regulator</fullName>
    </recommendedName>
</protein>